<reference evidence="1 2" key="1">
    <citation type="submission" date="2016-10" db="EMBL/GenBank/DDBJ databases">
        <title>Genome sequence of the basidiomycete white-rot fungus Trametes pubescens.</title>
        <authorList>
            <person name="Makela M.R."/>
            <person name="Granchi Z."/>
            <person name="Peng M."/>
            <person name="De Vries R.P."/>
            <person name="Grigoriev I."/>
            <person name="Riley R."/>
            <person name="Hilden K."/>
        </authorList>
    </citation>
    <scope>NUCLEOTIDE SEQUENCE [LARGE SCALE GENOMIC DNA]</scope>
    <source>
        <strain evidence="1 2">FBCC735</strain>
    </source>
</reference>
<dbReference type="AlphaFoldDB" id="A0A1M2VLW3"/>
<evidence type="ECO:0000313" key="1">
    <source>
        <dbReference type="EMBL" id="OJT08585.1"/>
    </source>
</evidence>
<sequence>MGEEASRPWAPPAARERMGAFEGALMRAHAVTNVKKGRTCEGRHNRPRPRALARRRPGLANGRLVAHLFAHCE</sequence>
<protein>
    <submittedName>
        <fullName evidence="1">Uncharacterized protein</fullName>
    </submittedName>
</protein>
<accession>A0A1M2VLW3</accession>
<organism evidence="1 2">
    <name type="scientific">Trametes pubescens</name>
    <name type="common">White-rot fungus</name>
    <dbReference type="NCBI Taxonomy" id="154538"/>
    <lineage>
        <taxon>Eukaryota</taxon>
        <taxon>Fungi</taxon>
        <taxon>Dikarya</taxon>
        <taxon>Basidiomycota</taxon>
        <taxon>Agaricomycotina</taxon>
        <taxon>Agaricomycetes</taxon>
        <taxon>Polyporales</taxon>
        <taxon>Polyporaceae</taxon>
        <taxon>Trametes</taxon>
    </lineage>
</organism>
<evidence type="ECO:0000313" key="2">
    <source>
        <dbReference type="Proteomes" id="UP000184267"/>
    </source>
</evidence>
<comment type="caution">
    <text evidence="1">The sequence shown here is derived from an EMBL/GenBank/DDBJ whole genome shotgun (WGS) entry which is preliminary data.</text>
</comment>
<name>A0A1M2VLW3_TRAPU</name>
<keyword evidence="2" id="KW-1185">Reference proteome</keyword>
<dbReference type="Proteomes" id="UP000184267">
    <property type="component" value="Unassembled WGS sequence"/>
</dbReference>
<proteinExistence type="predicted"/>
<dbReference type="EMBL" id="MNAD01001029">
    <property type="protein sequence ID" value="OJT08585.1"/>
    <property type="molecule type" value="Genomic_DNA"/>
</dbReference>
<gene>
    <name evidence="1" type="ORF">TRAPUB_512</name>
</gene>